<name>A0ABC8UH03_9AQUA</name>
<protein>
    <submittedName>
        <fullName evidence="1">Uncharacterized protein</fullName>
    </submittedName>
</protein>
<evidence type="ECO:0000313" key="1">
    <source>
        <dbReference type="EMBL" id="CAK9180263.1"/>
    </source>
</evidence>
<comment type="caution">
    <text evidence="1">The sequence shown here is derived from an EMBL/GenBank/DDBJ whole genome shotgun (WGS) entry which is preliminary data.</text>
</comment>
<gene>
    <name evidence="1" type="ORF">ILEXP_LOCUS50246</name>
</gene>
<dbReference type="AlphaFoldDB" id="A0ABC8UH03"/>
<evidence type="ECO:0000313" key="2">
    <source>
        <dbReference type="Proteomes" id="UP001642360"/>
    </source>
</evidence>
<reference evidence="1 2" key="1">
    <citation type="submission" date="2024-02" db="EMBL/GenBank/DDBJ databases">
        <authorList>
            <person name="Vignale AGUSTIN F."/>
            <person name="Sosa J E."/>
            <person name="Modenutti C."/>
        </authorList>
    </citation>
    <scope>NUCLEOTIDE SEQUENCE [LARGE SCALE GENOMIC DNA]</scope>
</reference>
<dbReference type="EMBL" id="CAUOFW020007702">
    <property type="protein sequence ID" value="CAK9180263.1"/>
    <property type="molecule type" value="Genomic_DNA"/>
</dbReference>
<keyword evidence="2" id="KW-1185">Reference proteome</keyword>
<sequence>MGLGLGQIWFRKSKKLSSATCDSIGVGTKSSDPHVSFWSRGFVREYAPAFTVWDHVPNLCRVWDAVCVRKLGHAPLLRILQQQSPMNFSNQRPSMDLLYVEDHKL</sequence>
<accession>A0ABC8UH03</accession>
<dbReference type="Proteomes" id="UP001642360">
    <property type="component" value="Unassembled WGS sequence"/>
</dbReference>
<organism evidence="1 2">
    <name type="scientific">Ilex paraguariensis</name>
    <name type="common">yerba mate</name>
    <dbReference type="NCBI Taxonomy" id="185542"/>
    <lineage>
        <taxon>Eukaryota</taxon>
        <taxon>Viridiplantae</taxon>
        <taxon>Streptophyta</taxon>
        <taxon>Embryophyta</taxon>
        <taxon>Tracheophyta</taxon>
        <taxon>Spermatophyta</taxon>
        <taxon>Magnoliopsida</taxon>
        <taxon>eudicotyledons</taxon>
        <taxon>Gunneridae</taxon>
        <taxon>Pentapetalae</taxon>
        <taxon>asterids</taxon>
        <taxon>campanulids</taxon>
        <taxon>Aquifoliales</taxon>
        <taxon>Aquifoliaceae</taxon>
        <taxon>Ilex</taxon>
    </lineage>
</organism>
<proteinExistence type="predicted"/>